<keyword evidence="2" id="KW-1185">Reference proteome</keyword>
<dbReference type="Gene3D" id="1.10.150.240">
    <property type="entry name" value="Putative phosphatase, domain 2"/>
    <property type="match status" value="1"/>
</dbReference>
<comment type="caution">
    <text evidence="1">The sequence shown here is derived from an EMBL/GenBank/DDBJ whole genome shotgun (WGS) entry which is preliminary data.</text>
</comment>
<reference evidence="1 2" key="1">
    <citation type="submission" date="2018-07" db="EMBL/GenBank/DDBJ databases">
        <title>Genomic Encyclopedia of Type Strains, Phase III (KMG-III): the genomes of soil and plant-associated and newly described type strains.</title>
        <authorList>
            <person name="Whitman W."/>
        </authorList>
    </citation>
    <scope>NUCLEOTIDE SEQUENCE [LARGE SCALE GENOMIC DNA]</scope>
    <source>
        <strain evidence="1 2">CECT 7287</strain>
    </source>
</reference>
<dbReference type="InterPro" id="IPR023198">
    <property type="entry name" value="PGP-like_dom2"/>
</dbReference>
<proteinExistence type="predicted"/>
<dbReference type="Proteomes" id="UP000256977">
    <property type="component" value="Unassembled WGS sequence"/>
</dbReference>
<protein>
    <submittedName>
        <fullName evidence="1">Putative hydrolase of the HAD superfamily</fullName>
    </submittedName>
</protein>
<dbReference type="SUPFAM" id="SSF56784">
    <property type="entry name" value="HAD-like"/>
    <property type="match status" value="1"/>
</dbReference>
<dbReference type="PANTHER" id="PTHR43611:SF3">
    <property type="entry name" value="FLAVIN MONONUCLEOTIDE HYDROLASE 1, CHLOROPLATIC"/>
    <property type="match status" value="1"/>
</dbReference>
<dbReference type="AlphaFoldDB" id="A0A3D9KJL3"/>
<name>A0A3D9KJL3_9BACL</name>
<sequence>MTDRPQLVLDVAGVIISNFSSRFFRMLDLEFGVAYSEVRDRFMSIRQELWTGRLGEAGFWNWLQTHYPNLKADQARNALIQSLETLPATECLQNWSRIADIHLLSNHCREWLNPHLAVIEPFVRSITISNQVGLCKPDIRIYELVQSHFDGNTRILYVDDQEKNLIPALELGWRTLLADREHHWLDRVEFLMNSQIDCNERNG</sequence>
<dbReference type="RefSeq" id="WP_116059686.1">
    <property type="nucleotide sequence ID" value="NZ_QRDZ01000003.1"/>
</dbReference>
<dbReference type="EMBL" id="QRDZ01000003">
    <property type="protein sequence ID" value="RED86579.1"/>
    <property type="molecule type" value="Genomic_DNA"/>
</dbReference>
<dbReference type="Gene3D" id="3.40.50.1000">
    <property type="entry name" value="HAD superfamily/HAD-like"/>
    <property type="match status" value="1"/>
</dbReference>
<evidence type="ECO:0000313" key="1">
    <source>
        <dbReference type="EMBL" id="RED86579.1"/>
    </source>
</evidence>
<keyword evidence="1" id="KW-0378">Hydrolase</keyword>
<dbReference type="InterPro" id="IPR036412">
    <property type="entry name" value="HAD-like_sf"/>
</dbReference>
<organism evidence="1 2">
    <name type="scientific">Cohnella phaseoli</name>
    <dbReference type="NCBI Taxonomy" id="456490"/>
    <lineage>
        <taxon>Bacteria</taxon>
        <taxon>Bacillati</taxon>
        <taxon>Bacillota</taxon>
        <taxon>Bacilli</taxon>
        <taxon>Bacillales</taxon>
        <taxon>Paenibacillaceae</taxon>
        <taxon>Cohnella</taxon>
    </lineage>
</organism>
<dbReference type="GO" id="GO:0016787">
    <property type="term" value="F:hydrolase activity"/>
    <property type="evidence" value="ECO:0007669"/>
    <property type="project" value="UniProtKB-KW"/>
</dbReference>
<dbReference type="PANTHER" id="PTHR43611">
    <property type="entry name" value="ALPHA-D-GLUCOSE 1-PHOSPHATE PHOSPHATASE"/>
    <property type="match status" value="1"/>
</dbReference>
<evidence type="ECO:0000313" key="2">
    <source>
        <dbReference type="Proteomes" id="UP000256977"/>
    </source>
</evidence>
<dbReference type="InterPro" id="IPR023214">
    <property type="entry name" value="HAD_sf"/>
</dbReference>
<dbReference type="OrthoDB" id="2856744at2"/>
<gene>
    <name evidence="1" type="ORF">DFP98_103434</name>
</gene>
<accession>A0A3D9KJL3</accession>